<comment type="similarity">
    <text evidence="1">Belongs to the LTO1 family.</text>
</comment>
<proteinExistence type="inferred from homology"/>
<dbReference type="Pfam" id="PF09811">
    <property type="entry name" value="Yae1_N"/>
    <property type="match status" value="1"/>
</dbReference>
<evidence type="ECO:0000256" key="1">
    <source>
        <dbReference type="ARBA" id="ARBA00038090"/>
    </source>
</evidence>
<keyword evidence="5" id="KW-1185">Reference proteome</keyword>
<gene>
    <name evidence="4" type="ORF">VP1G_08339</name>
</gene>
<reference evidence="5" key="1">
    <citation type="submission" date="2014-12" db="EMBL/GenBank/DDBJ databases">
        <title>Genome Sequence of Valsa Canker Pathogens Uncovers a Specific Adaption of Colonization on Woody Bark.</title>
        <authorList>
            <person name="Yin Z."/>
            <person name="Liu H."/>
            <person name="Gao X."/>
            <person name="Li Z."/>
            <person name="Song N."/>
            <person name="Ke X."/>
            <person name="Dai Q."/>
            <person name="Wu Y."/>
            <person name="Sun Y."/>
            <person name="Xu J.-R."/>
            <person name="Kang Z.K."/>
            <person name="Wang L."/>
            <person name="Huang L."/>
        </authorList>
    </citation>
    <scope>NUCLEOTIDE SEQUENCE [LARGE SCALE GENOMIC DNA]</scope>
    <source>
        <strain evidence="5">SXYL134</strain>
    </source>
</reference>
<feature type="region of interest" description="Disordered" evidence="2">
    <location>
        <begin position="132"/>
        <end position="183"/>
    </location>
</feature>
<dbReference type="OrthoDB" id="48036at2759"/>
<dbReference type="PANTHER" id="PTHR28532">
    <property type="entry name" value="GEO13458P1"/>
    <property type="match status" value="1"/>
</dbReference>
<evidence type="ECO:0000256" key="2">
    <source>
        <dbReference type="SAM" id="MobiDB-lite"/>
    </source>
</evidence>
<accession>A0A194VB92</accession>
<sequence length="183" mass="19431">MTANDAFDNLLNLEEKYYSEGYEQGIADGERAGRIEGRAFGIEKGFEKFIEAGRLHAKSIVWANRLPQAQTQGSSTVASIPDENEKLPGLSGGGARLEKNIVTLHALVEPDTLSTENTDEAVNDFDDRVKRAQGKSRVIERQIGEDAVGSNAATKEGNSVKSGAGGSQPSSSTAAASKEAVSF</sequence>
<organism evidence="4 5">
    <name type="scientific">Cytospora mali</name>
    <name type="common">Apple Valsa canker fungus</name>
    <name type="synonym">Valsa mali</name>
    <dbReference type="NCBI Taxonomy" id="578113"/>
    <lineage>
        <taxon>Eukaryota</taxon>
        <taxon>Fungi</taxon>
        <taxon>Dikarya</taxon>
        <taxon>Ascomycota</taxon>
        <taxon>Pezizomycotina</taxon>
        <taxon>Sordariomycetes</taxon>
        <taxon>Sordariomycetidae</taxon>
        <taxon>Diaporthales</taxon>
        <taxon>Cytosporaceae</taxon>
        <taxon>Cytospora</taxon>
    </lineage>
</organism>
<feature type="domain" description="Essential protein Yae1 N-terminal" evidence="3">
    <location>
        <begin position="21"/>
        <end position="58"/>
    </location>
</feature>
<dbReference type="STRING" id="694573.A0A194VB92"/>
<feature type="compositionally biased region" description="Polar residues" evidence="2">
    <location>
        <begin position="151"/>
        <end position="175"/>
    </location>
</feature>
<dbReference type="EMBL" id="KN714768">
    <property type="protein sequence ID" value="KUI61149.1"/>
    <property type="molecule type" value="Genomic_DNA"/>
</dbReference>
<name>A0A194VB92_CYTMA</name>
<dbReference type="Proteomes" id="UP000078576">
    <property type="component" value="Unassembled WGS sequence"/>
</dbReference>
<dbReference type="AlphaFoldDB" id="A0A194VB92"/>
<protein>
    <recommendedName>
        <fullName evidence="3">Essential protein Yae1 N-terminal domain-containing protein</fullName>
    </recommendedName>
</protein>
<dbReference type="InterPro" id="IPR052436">
    <property type="entry name" value="LTO1_adapter"/>
</dbReference>
<evidence type="ECO:0000259" key="3">
    <source>
        <dbReference type="Pfam" id="PF09811"/>
    </source>
</evidence>
<dbReference type="PANTHER" id="PTHR28532:SF1">
    <property type="entry name" value="ORAL CANCER OVEREXPRESSED 1"/>
    <property type="match status" value="1"/>
</dbReference>
<feature type="region of interest" description="Disordered" evidence="2">
    <location>
        <begin position="73"/>
        <end position="92"/>
    </location>
</feature>
<dbReference type="InterPro" id="IPR019191">
    <property type="entry name" value="Essential_protein_Yae1_N"/>
</dbReference>
<evidence type="ECO:0000313" key="4">
    <source>
        <dbReference type="EMBL" id="KUI61149.1"/>
    </source>
</evidence>
<evidence type="ECO:0000313" key="5">
    <source>
        <dbReference type="Proteomes" id="UP000078576"/>
    </source>
</evidence>